<dbReference type="Proteomes" id="UP000315403">
    <property type="component" value="Unassembled WGS sequence"/>
</dbReference>
<name>A0A543Q309_ACITH</name>
<dbReference type="RefSeq" id="WP_142086486.1">
    <property type="nucleotide sequence ID" value="NZ_SZUV01000001.1"/>
</dbReference>
<protein>
    <recommendedName>
        <fullName evidence="3">N-acetyltransferase domain-containing protein</fullName>
    </recommendedName>
</protein>
<dbReference type="Gene3D" id="3.40.630.30">
    <property type="match status" value="1"/>
</dbReference>
<reference evidence="1 2" key="1">
    <citation type="submission" date="2019-03" db="EMBL/GenBank/DDBJ databases">
        <title>New insights into Acidothiobacillus thiooxidans sulfur metabolism through coupled gene expression, solution geochemistry, microscopy and spectroscopy analyses.</title>
        <authorList>
            <person name="Camacho D."/>
            <person name="Frazao R."/>
            <person name="Fouillen A."/>
            <person name="Nanci A."/>
            <person name="Lang B.F."/>
            <person name="Apte S.C."/>
            <person name="Baron C."/>
            <person name="Warren L.A."/>
        </authorList>
    </citation>
    <scope>NUCLEOTIDE SEQUENCE [LARGE SCALE GENOMIC DNA]</scope>
    <source>
        <strain evidence="1 2">ATCC 19377</strain>
    </source>
</reference>
<dbReference type="InterPro" id="IPR016181">
    <property type="entry name" value="Acyl_CoA_acyltransferase"/>
</dbReference>
<evidence type="ECO:0000313" key="2">
    <source>
        <dbReference type="Proteomes" id="UP000315403"/>
    </source>
</evidence>
<gene>
    <name evidence="1" type="ORF">DLNHIDIE_00533</name>
</gene>
<comment type="caution">
    <text evidence="1">The sequence shown here is derived from an EMBL/GenBank/DDBJ whole genome shotgun (WGS) entry which is preliminary data.</text>
</comment>
<proteinExistence type="predicted"/>
<accession>A0A543Q309</accession>
<organism evidence="1 2">
    <name type="scientific">Acidithiobacillus thiooxidans ATCC 19377</name>
    <dbReference type="NCBI Taxonomy" id="637390"/>
    <lineage>
        <taxon>Bacteria</taxon>
        <taxon>Pseudomonadati</taxon>
        <taxon>Pseudomonadota</taxon>
        <taxon>Acidithiobacillia</taxon>
        <taxon>Acidithiobacillales</taxon>
        <taxon>Acidithiobacillaceae</taxon>
        <taxon>Acidithiobacillus</taxon>
    </lineage>
</organism>
<dbReference type="AlphaFoldDB" id="A0A543Q309"/>
<dbReference type="EMBL" id="SZUV01000001">
    <property type="protein sequence ID" value="TQN50678.1"/>
    <property type="molecule type" value="Genomic_DNA"/>
</dbReference>
<evidence type="ECO:0000313" key="1">
    <source>
        <dbReference type="EMBL" id="TQN50678.1"/>
    </source>
</evidence>
<sequence length="311" mass="35154">MKLNSEFEQLYQSTRQRFYDLRDIYSASWLNERISSWLEMQIGCCSDSAYSALFSDHIDLPGVKSEDYLQRIIPVGDGLLLGGIRFYNRNLNRPFVDLLAWSGVPDWDLWMAVIRREWAIFRPLHVRSLRGNPHDGMTLPEGCVDQSIHSGRINTLAQYPPLPSLQLIDCEDSREAADYVAECHQAFASLNPSLALEVRPADAEDLAECLETGTLHFVTLNNERIGLFATAWRAIEFIQDYVVVEEIIHPAFQGRGLAKYVQREAAALLNKAGEGEKTMIGTIHAHNIASRKTAIGAGRPEILKYEFISLQ</sequence>
<evidence type="ECO:0008006" key="3">
    <source>
        <dbReference type="Google" id="ProtNLM"/>
    </source>
</evidence>
<dbReference type="SUPFAM" id="SSF55729">
    <property type="entry name" value="Acyl-CoA N-acyltransferases (Nat)"/>
    <property type="match status" value="1"/>
</dbReference>